<reference evidence="2" key="1">
    <citation type="submission" date="2017-08" db="EMBL/GenBank/DDBJ databases">
        <title>A dynamic microbial community with high functional redundancy inhabits the cold, oxic subseafloor aquifer.</title>
        <authorList>
            <person name="Tully B.J."/>
            <person name="Wheat C.G."/>
            <person name="Glazer B.T."/>
            <person name="Huber J.A."/>
        </authorList>
    </citation>
    <scope>NUCLEOTIDE SEQUENCE [LARGE SCALE GENOMIC DNA]</scope>
</reference>
<keyword evidence="1" id="KW-0808">Transferase</keyword>
<dbReference type="GO" id="GO:0032259">
    <property type="term" value="P:methylation"/>
    <property type="evidence" value="ECO:0007669"/>
    <property type="project" value="UniProtKB-KW"/>
</dbReference>
<dbReference type="InterPro" id="IPR029063">
    <property type="entry name" value="SAM-dependent_MTases_sf"/>
</dbReference>
<dbReference type="Proteomes" id="UP000218172">
    <property type="component" value="Unassembled WGS sequence"/>
</dbReference>
<protein>
    <submittedName>
        <fullName evidence="1">Ribosomal RNA adenine dimethylase</fullName>
    </submittedName>
</protein>
<dbReference type="Gene3D" id="3.40.50.150">
    <property type="entry name" value="Vaccinia Virus protein VP39"/>
    <property type="match status" value="1"/>
</dbReference>
<dbReference type="EMBL" id="NVQR01000084">
    <property type="protein sequence ID" value="PCH60680.1"/>
    <property type="molecule type" value="Genomic_DNA"/>
</dbReference>
<evidence type="ECO:0000313" key="2">
    <source>
        <dbReference type="Proteomes" id="UP000218172"/>
    </source>
</evidence>
<proteinExistence type="predicted"/>
<dbReference type="GO" id="GO:0008168">
    <property type="term" value="F:methyltransferase activity"/>
    <property type="evidence" value="ECO:0007669"/>
    <property type="project" value="UniProtKB-KW"/>
</dbReference>
<sequence length="196" mass="21880">MSTGFRARVKAGLRVDDSIKLIKTIKTSGTITPSSKQLIENLLRSIDFEKVKCIIELGPGNGCITKALLRRMPQDSVLISFELNADFVPALEALNDPRLHVVNSCASSIRAVLDEMGIAKVDQVVSSLPLALIHTRLRREILATVDSNLEASGRFLQYQYSLKNYADLKQIFPEVKLRFTLRNMPPAFVYDCSKRA</sequence>
<keyword evidence="1" id="KW-0489">Methyltransferase</keyword>
<dbReference type="SUPFAM" id="SSF53335">
    <property type="entry name" value="S-adenosyl-L-methionine-dependent methyltransferases"/>
    <property type="match status" value="1"/>
</dbReference>
<accession>A0A2A4MLD1</accession>
<name>A0A2A4MLD1_9GAMM</name>
<comment type="caution">
    <text evidence="1">The sequence shown here is derived from an EMBL/GenBank/DDBJ whole genome shotgun (WGS) entry which is preliminary data.</text>
</comment>
<gene>
    <name evidence="1" type="ORF">COC19_05585</name>
</gene>
<dbReference type="AlphaFoldDB" id="A0A2A4MLD1"/>
<organism evidence="1 2">
    <name type="scientific">SAR86 cluster bacterium</name>
    <dbReference type="NCBI Taxonomy" id="2030880"/>
    <lineage>
        <taxon>Bacteria</taxon>
        <taxon>Pseudomonadati</taxon>
        <taxon>Pseudomonadota</taxon>
        <taxon>Gammaproteobacteria</taxon>
        <taxon>SAR86 cluster</taxon>
    </lineage>
</organism>
<evidence type="ECO:0000313" key="1">
    <source>
        <dbReference type="EMBL" id="PCH60680.1"/>
    </source>
</evidence>